<evidence type="ECO:0000313" key="1">
    <source>
        <dbReference type="EMBL" id="KAG2301647.1"/>
    </source>
</evidence>
<accession>A0A8X7S8X8</accession>
<dbReference type="Proteomes" id="UP000886595">
    <property type="component" value="Unassembled WGS sequence"/>
</dbReference>
<dbReference type="AlphaFoldDB" id="A0A8X7S8X8"/>
<sequence length="99" mass="11383">MPDSDVFGTGQGRQECLCSDKGSVRCVGLWSEDEEDLFHKVVYSYPVSLGRDFLKHLKATFPSRTMKELVSYYFSVIILRRRGIQNRLKSLDVDSDDDE</sequence>
<organism evidence="1 2">
    <name type="scientific">Brassica carinata</name>
    <name type="common">Ethiopian mustard</name>
    <name type="synonym">Abyssinian cabbage</name>
    <dbReference type="NCBI Taxonomy" id="52824"/>
    <lineage>
        <taxon>Eukaryota</taxon>
        <taxon>Viridiplantae</taxon>
        <taxon>Streptophyta</taxon>
        <taxon>Embryophyta</taxon>
        <taxon>Tracheophyta</taxon>
        <taxon>Spermatophyta</taxon>
        <taxon>Magnoliopsida</taxon>
        <taxon>eudicotyledons</taxon>
        <taxon>Gunneridae</taxon>
        <taxon>Pentapetalae</taxon>
        <taxon>rosids</taxon>
        <taxon>malvids</taxon>
        <taxon>Brassicales</taxon>
        <taxon>Brassicaceae</taxon>
        <taxon>Brassiceae</taxon>
        <taxon>Brassica</taxon>
    </lineage>
</organism>
<reference evidence="1 2" key="1">
    <citation type="submission" date="2020-02" db="EMBL/GenBank/DDBJ databases">
        <authorList>
            <person name="Ma Q."/>
            <person name="Huang Y."/>
            <person name="Song X."/>
            <person name="Pei D."/>
        </authorList>
    </citation>
    <scope>NUCLEOTIDE SEQUENCE [LARGE SCALE GENOMIC DNA]</scope>
    <source>
        <strain evidence="1">Sxm20200214</strain>
        <tissue evidence="1">Leaf</tissue>
    </source>
</reference>
<keyword evidence="2" id="KW-1185">Reference proteome</keyword>
<dbReference type="PANTHER" id="PTHR46872">
    <property type="entry name" value="DNA BINDING PROTEIN"/>
    <property type="match status" value="1"/>
</dbReference>
<comment type="caution">
    <text evidence="1">The sequence shown here is derived from an EMBL/GenBank/DDBJ whole genome shotgun (WGS) entry which is preliminary data.</text>
</comment>
<dbReference type="EMBL" id="JAAMPC010000007">
    <property type="protein sequence ID" value="KAG2301647.1"/>
    <property type="molecule type" value="Genomic_DNA"/>
</dbReference>
<dbReference type="PANTHER" id="PTHR46872:SF13">
    <property type="entry name" value="ELM2 DOMAIN-CONTAINING PROTEIN"/>
    <property type="match status" value="1"/>
</dbReference>
<name>A0A8X7S8X8_BRACI</name>
<proteinExistence type="predicted"/>
<gene>
    <name evidence="1" type="ORF">Bca52824_030298</name>
</gene>
<evidence type="ECO:0000313" key="2">
    <source>
        <dbReference type="Proteomes" id="UP000886595"/>
    </source>
</evidence>
<protein>
    <submittedName>
        <fullName evidence="1">Uncharacterized protein</fullName>
    </submittedName>
</protein>
<dbReference type="OrthoDB" id="1908944at2759"/>